<organism evidence="2 3">
    <name type="scientific">Aspergillus tamarii</name>
    <dbReference type="NCBI Taxonomy" id="41984"/>
    <lineage>
        <taxon>Eukaryota</taxon>
        <taxon>Fungi</taxon>
        <taxon>Dikarya</taxon>
        <taxon>Ascomycota</taxon>
        <taxon>Pezizomycotina</taxon>
        <taxon>Eurotiomycetes</taxon>
        <taxon>Eurotiomycetidae</taxon>
        <taxon>Eurotiales</taxon>
        <taxon>Aspergillaceae</taxon>
        <taxon>Aspergillus</taxon>
        <taxon>Aspergillus subgen. Circumdati</taxon>
    </lineage>
</organism>
<proteinExistence type="predicted"/>
<feature type="chain" id="PRO_5024788921" description="Cyanovirin-N domain-containing protein" evidence="1">
    <location>
        <begin position="19"/>
        <end position="101"/>
    </location>
</feature>
<keyword evidence="1" id="KW-0732">Signal</keyword>
<name>A0A5N6UB70_ASPTM</name>
<evidence type="ECO:0000313" key="2">
    <source>
        <dbReference type="EMBL" id="KAE8155823.1"/>
    </source>
</evidence>
<dbReference type="Proteomes" id="UP000326950">
    <property type="component" value="Unassembled WGS sequence"/>
</dbReference>
<gene>
    <name evidence="2" type="ORF">BDV40DRAFT_294015</name>
</gene>
<dbReference type="OrthoDB" id="4493324at2759"/>
<evidence type="ECO:0000313" key="3">
    <source>
        <dbReference type="Proteomes" id="UP000326950"/>
    </source>
</evidence>
<reference evidence="2 3" key="1">
    <citation type="submission" date="2019-04" db="EMBL/GenBank/DDBJ databases">
        <title>Friends and foes A comparative genomics study of 23 Aspergillus species from section Flavi.</title>
        <authorList>
            <consortium name="DOE Joint Genome Institute"/>
            <person name="Kjaerbolling I."/>
            <person name="Vesth T."/>
            <person name="Frisvad J.C."/>
            <person name="Nybo J.L."/>
            <person name="Theobald S."/>
            <person name="Kildgaard S."/>
            <person name="Isbrandt T."/>
            <person name="Kuo A."/>
            <person name="Sato A."/>
            <person name="Lyhne E.K."/>
            <person name="Kogle M.E."/>
            <person name="Wiebenga A."/>
            <person name="Kun R.S."/>
            <person name="Lubbers R.J."/>
            <person name="Makela M.R."/>
            <person name="Barry K."/>
            <person name="Chovatia M."/>
            <person name="Clum A."/>
            <person name="Daum C."/>
            <person name="Haridas S."/>
            <person name="He G."/>
            <person name="LaButti K."/>
            <person name="Lipzen A."/>
            <person name="Mondo S."/>
            <person name="Riley R."/>
            <person name="Salamov A."/>
            <person name="Simmons B.A."/>
            <person name="Magnuson J.K."/>
            <person name="Henrissat B."/>
            <person name="Mortensen U.H."/>
            <person name="Larsen T.O."/>
            <person name="Devries R.P."/>
            <person name="Grigoriev I.V."/>
            <person name="Machida M."/>
            <person name="Baker S.E."/>
            <person name="Andersen M.R."/>
        </authorList>
    </citation>
    <scope>NUCLEOTIDE SEQUENCE [LARGE SCALE GENOMIC DNA]</scope>
    <source>
        <strain evidence="2 3">CBS 117626</strain>
    </source>
</reference>
<dbReference type="AlphaFoldDB" id="A0A5N6UB70"/>
<evidence type="ECO:0000256" key="1">
    <source>
        <dbReference type="SAM" id="SignalP"/>
    </source>
</evidence>
<evidence type="ECO:0008006" key="4">
    <source>
        <dbReference type="Google" id="ProtNLM"/>
    </source>
</evidence>
<dbReference type="EMBL" id="ML738798">
    <property type="protein sequence ID" value="KAE8155823.1"/>
    <property type="molecule type" value="Genomic_DNA"/>
</dbReference>
<keyword evidence="3" id="KW-1185">Reference proteome</keyword>
<sequence>MARLLVIIVFYLAALAAGRHIHSLAERGRSMFWSKEELHAQCQGVTLSETLRRNRGEEHLKASCRSTKEAPILEPLVTSTLDLNECLGWDKQKQTFISRAG</sequence>
<protein>
    <recommendedName>
        <fullName evidence="4">Cyanovirin-N domain-containing protein</fullName>
    </recommendedName>
</protein>
<accession>A0A5N6UB70</accession>
<feature type="signal peptide" evidence="1">
    <location>
        <begin position="1"/>
        <end position="18"/>
    </location>
</feature>